<dbReference type="PANTHER" id="PTHR11610:SF173">
    <property type="entry name" value="LIPASE DOMAIN-CONTAINING PROTEIN-RELATED"/>
    <property type="match status" value="1"/>
</dbReference>
<feature type="region of interest" description="Disordered" evidence="9">
    <location>
        <begin position="355"/>
        <end position="422"/>
    </location>
</feature>
<evidence type="ECO:0000256" key="7">
    <source>
        <dbReference type="ARBA" id="ARBA00023157"/>
    </source>
</evidence>
<reference evidence="11 12" key="1">
    <citation type="submission" date="2015-07" db="EMBL/GenBank/DDBJ databases">
        <title>The genome of Melipona quadrifasciata.</title>
        <authorList>
            <person name="Pan H."/>
            <person name="Kapheim K."/>
        </authorList>
    </citation>
    <scope>NUCLEOTIDE SEQUENCE [LARGE SCALE GENOMIC DNA]</scope>
    <source>
        <strain evidence="11">0111107301</strain>
        <tissue evidence="11">Whole body</tissue>
    </source>
</reference>
<dbReference type="SUPFAM" id="SSF53474">
    <property type="entry name" value="alpha/beta-Hydrolases"/>
    <property type="match status" value="1"/>
</dbReference>
<gene>
    <name evidence="11" type="ORF">WN51_10866</name>
</gene>
<dbReference type="PANTHER" id="PTHR11610">
    <property type="entry name" value="LIPASE"/>
    <property type="match status" value="1"/>
</dbReference>
<keyword evidence="5" id="KW-0964">Secreted</keyword>
<evidence type="ECO:0000256" key="8">
    <source>
        <dbReference type="RuleBase" id="RU004262"/>
    </source>
</evidence>
<evidence type="ECO:0000256" key="3">
    <source>
        <dbReference type="ARBA" id="ARBA00010701"/>
    </source>
</evidence>
<dbReference type="PRINTS" id="PR00821">
    <property type="entry name" value="TAGLIPASE"/>
</dbReference>
<comment type="similarity">
    <text evidence="3 8">Belongs to the AB hydrolase superfamily. Lipase family.</text>
</comment>
<dbReference type="InterPro" id="IPR029058">
    <property type="entry name" value="AB_hydrolase_fold"/>
</dbReference>
<dbReference type="GO" id="GO:0016042">
    <property type="term" value="P:lipid catabolic process"/>
    <property type="evidence" value="ECO:0007669"/>
    <property type="project" value="TreeGrafter"/>
</dbReference>
<evidence type="ECO:0000259" key="10">
    <source>
        <dbReference type="Pfam" id="PF00151"/>
    </source>
</evidence>
<dbReference type="InterPro" id="IPR000734">
    <property type="entry name" value="TAG_lipase"/>
</dbReference>
<comment type="subcellular location">
    <subcellularLocation>
        <location evidence="2">Secreted</location>
    </subcellularLocation>
</comment>
<dbReference type="GO" id="GO:0008970">
    <property type="term" value="F:phospholipase A1 activity"/>
    <property type="evidence" value="ECO:0007669"/>
    <property type="project" value="UniProtKB-EC"/>
</dbReference>
<dbReference type="Proteomes" id="UP000053105">
    <property type="component" value="Unassembled WGS sequence"/>
</dbReference>
<dbReference type="GO" id="GO:0005615">
    <property type="term" value="C:extracellular space"/>
    <property type="evidence" value="ECO:0007669"/>
    <property type="project" value="TreeGrafter"/>
</dbReference>
<dbReference type="CDD" id="cd00707">
    <property type="entry name" value="Pancreat_lipase_like"/>
    <property type="match status" value="1"/>
</dbReference>
<dbReference type="AlphaFoldDB" id="A0A0M9A4U1"/>
<dbReference type="Gene3D" id="3.40.50.1820">
    <property type="entry name" value="alpha/beta hydrolase"/>
    <property type="match status" value="1"/>
</dbReference>
<feature type="compositionally biased region" description="Polar residues" evidence="9">
    <location>
        <begin position="355"/>
        <end position="386"/>
    </location>
</feature>
<keyword evidence="12" id="KW-1185">Reference proteome</keyword>
<dbReference type="Pfam" id="PF00151">
    <property type="entry name" value="Lipase"/>
    <property type="match status" value="1"/>
</dbReference>
<dbReference type="STRING" id="166423.A0A0M9A4U1"/>
<dbReference type="OrthoDB" id="199913at2759"/>
<comment type="catalytic activity">
    <reaction evidence="1">
        <text>a 1,2-diacyl-sn-glycero-3-phosphocholine + H2O = a 2-acyl-sn-glycero-3-phosphocholine + a fatty acid + H(+)</text>
        <dbReference type="Rhea" id="RHEA:18689"/>
        <dbReference type="ChEBI" id="CHEBI:15377"/>
        <dbReference type="ChEBI" id="CHEBI:15378"/>
        <dbReference type="ChEBI" id="CHEBI:28868"/>
        <dbReference type="ChEBI" id="CHEBI:57643"/>
        <dbReference type="ChEBI" id="CHEBI:57875"/>
        <dbReference type="EC" id="3.1.1.32"/>
    </reaction>
</comment>
<dbReference type="InterPro" id="IPR013818">
    <property type="entry name" value="Lipase"/>
</dbReference>
<evidence type="ECO:0000313" key="12">
    <source>
        <dbReference type="Proteomes" id="UP000053105"/>
    </source>
</evidence>
<evidence type="ECO:0000313" key="11">
    <source>
        <dbReference type="EMBL" id="KOX77260.1"/>
    </source>
</evidence>
<name>A0A0M9A4U1_9HYME</name>
<keyword evidence="7" id="KW-1015">Disulfide bond</keyword>
<evidence type="ECO:0000256" key="1">
    <source>
        <dbReference type="ARBA" id="ARBA00000111"/>
    </source>
</evidence>
<protein>
    <recommendedName>
        <fullName evidence="4">phospholipase A1</fullName>
        <ecNumber evidence="4">3.1.1.32</ecNumber>
    </recommendedName>
</protein>
<feature type="domain" description="Lipase" evidence="10">
    <location>
        <begin position="93"/>
        <end position="360"/>
    </location>
</feature>
<evidence type="ECO:0000256" key="2">
    <source>
        <dbReference type="ARBA" id="ARBA00004613"/>
    </source>
</evidence>
<evidence type="ECO:0000256" key="6">
    <source>
        <dbReference type="ARBA" id="ARBA00022801"/>
    </source>
</evidence>
<evidence type="ECO:0000256" key="9">
    <source>
        <dbReference type="SAM" id="MobiDB-lite"/>
    </source>
</evidence>
<dbReference type="EC" id="3.1.1.32" evidence="4"/>
<feature type="compositionally biased region" description="Polar residues" evidence="9">
    <location>
        <begin position="413"/>
        <end position="422"/>
    </location>
</feature>
<keyword evidence="6" id="KW-0378">Hydrolase</keyword>
<dbReference type="EMBL" id="KQ435733">
    <property type="protein sequence ID" value="KOX77260.1"/>
    <property type="molecule type" value="Genomic_DNA"/>
</dbReference>
<dbReference type="InterPro" id="IPR033906">
    <property type="entry name" value="Lipase_N"/>
</dbReference>
<evidence type="ECO:0000256" key="5">
    <source>
        <dbReference type="ARBA" id="ARBA00022525"/>
    </source>
</evidence>
<evidence type="ECO:0000256" key="4">
    <source>
        <dbReference type="ARBA" id="ARBA00013179"/>
    </source>
</evidence>
<accession>A0A0M9A4U1</accession>
<sequence length="656" mass="73587">MSYPPFRLPTAENQIVLQEQTKQQHNQTSVSPKTKVSDTLCGDFVGDIVNFGEDVFEDLDYTFEKLTDMYVTGPDGIPVRIDLEEFLPETLQQTQQNLPNTTFFYLYTRNNPSDGQKLNIGDKDTLQNSNFNASKTTAIYVHGWKANYRSQNSTGIRKAILKSCDCNVILLDWEAIAEKPYIWSSDRGGIISQYVAHMIDFLHAEGMDVSRLTIIGHSLGAHIAGLSSYFAKNKANFIVGLDPAQPNFLRAGVGTRLSSEDGNYVQVLHTDAGMAGFNISLGHIDFWANNGQEQNGCDIIDSSCSHGRAVDYYAESLSSKVGFIGRECDNYNDFIQGKCANNSIAVMGGVTPQTNLKDSSPSLRSPNNVNSSRAFTSKTSNLSKASTLHLPANKRTSINRRTSEIKHPAHHSFPTTSDSILNPQTLPTTPSACMGTCTFRDEIGGRSASVKRRVVLNTGHTYRAAKARTVDRRYSEPINVTYPPPIQINRKIDYPRAWGPKRWLAKTLKLAALLIIQIFKKRFNHECHENQKLVLAEIWDLYQESKMSKEVARQNRRSSCAPVITKFPWNFGREYHITGNSFELSFEVLYRDNMIFAEMCFDDKDCRGPFVCSPWAGQCTKKMNPPLLPSQANQLADASPSNESLINRSQRYFVRL</sequence>
<organism evidence="11 12">
    <name type="scientific">Melipona quadrifasciata</name>
    <dbReference type="NCBI Taxonomy" id="166423"/>
    <lineage>
        <taxon>Eukaryota</taxon>
        <taxon>Metazoa</taxon>
        <taxon>Ecdysozoa</taxon>
        <taxon>Arthropoda</taxon>
        <taxon>Hexapoda</taxon>
        <taxon>Insecta</taxon>
        <taxon>Pterygota</taxon>
        <taxon>Neoptera</taxon>
        <taxon>Endopterygota</taxon>
        <taxon>Hymenoptera</taxon>
        <taxon>Apocrita</taxon>
        <taxon>Aculeata</taxon>
        <taxon>Apoidea</taxon>
        <taxon>Anthophila</taxon>
        <taxon>Apidae</taxon>
        <taxon>Melipona</taxon>
    </lineage>
</organism>
<proteinExistence type="inferred from homology"/>